<sequence>MMTDLAVACGGGSASSEFEEKHNDSRQTRICATDATVGRWSALETEKSGGRNIRATRRFFVGRTSIGRDIVSCQAVHRHMRSAAMNCGRRAAPTDRIAGAAKAGGAGSGLFPSTARAGGDADVDYSMCGIDDIRVEYPRTDICSERENIPAETADTVRLK</sequence>
<feature type="non-terminal residue" evidence="1">
    <location>
        <position position="160"/>
    </location>
</feature>
<evidence type="ECO:0000313" key="1">
    <source>
        <dbReference type="EMBL" id="CAB0000716.1"/>
    </source>
</evidence>
<organism evidence="1 2">
    <name type="scientific">Nesidiocoris tenuis</name>
    <dbReference type="NCBI Taxonomy" id="355587"/>
    <lineage>
        <taxon>Eukaryota</taxon>
        <taxon>Metazoa</taxon>
        <taxon>Ecdysozoa</taxon>
        <taxon>Arthropoda</taxon>
        <taxon>Hexapoda</taxon>
        <taxon>Insecta</taxon>
        <taxon>Pterygota</taxon>
        <taxon>Neoptera</taxon>
        <taxon>Paraneoptera</taxon>
        <taxon>Hemiptera</taxon>
        <taxon>Heteroptera</taxon>
        <taxon>Panheteroptera</taxon>
        <taxon>Cimicomorpha</taxon>
        <taxon>Miridae</taxon>
        <taxon>Dicyphina</taxon>
        <taxon>Nesidiocoris</taxon>
    </lineage>
</organism>
<evidence type="ECO:0000313" key="2">
    <source>
        <dbReference type="Proteomes" id="UP000479000"/>
    </source>
</evidence>
<accession>A0A6H5GBN5</accession>
<protein>
    <submittedName>
        <fullName evidence="1">Uncharacterized protein</fullName>
    </submittedName>
</protein>
<dbReference type="EMBL" id="CADCXU010009820">
    <property type="protein sequence ID" value="CAB0000716.1"/>
    <property type="molecule type" value="Genomic_DNA"/>
</dbReference>
<proteinExistence type="predicted"/>
<reference evidence="1 2" key="1">
    <citation type="submission" date="2020-02" db="EMBL/GenBank/DDBJ databases">
        <authorList>
            <person name="Ferguson B K."/>
        </authorList>
    </citation>
    <scope>NUCLEOTIDE SEQUENCE [LARGE SCALE GENOMIC DNA]</scope>
</reference>
<name>A0A6H5GBN5_9HEMI</name>
<dbReference type="AlphaFoldDB" id="A0A6H5GBN5"/>
<gene>
    <name evidence="1" type="ORF">NTEN_LOCUS6503</name>
</gene>
<dbReference type="Proteomes" id="UP000479000">
    <property type="component" value="Unassembled WGS sequence"/>
</dbReference>
<keyword evidence="2" id="KW-1185">Reference proteome</keyword>